<feature type="transmembrane region" description="Helical" evidence="1">
    <location>
        <begin position="26"/>
        <end position="46"/>
    </location>
</feature>
<gene>
    <name evidence="3" type="ORF">GCM10011339_24030</name>
</gene>
<evidence type="ECO:0000313" key="3">
    <source>
        <dbReference type="EMBL" id="GGF34933.1"/>
    </source>
</evidence>
<keyword evidence="1" id="KW-0812">Transmembrane</keyword>
<dbReference type="EMBL" id="BMIU01000010">
    <property type="protein sequence ID" value="GGF34933.1"/>
    <property type="molecule type" value="Genomic_DNA"/>
</dbReference>
<name>A0ABQ1V298_9BACT</name>
<comment type="caution">
    <text evidence="3">The sequence shown here is derived from an EMBL/GenBank/DDBJ whole genome shotgun (WGS) entry which is preliminary data.</text>
</comment>
<keyword evidence="4" id="KW-1185">Reference proteome</keyword>
<evidence type="ECO:0000259" key="2">
    <source>
        <dbReference type="Pfam" id="PF14219"/>
    </source>
</evidence>
<keyword evidence="1" id="KW-0472">Membrane</keyword>
<accession>A0ABQ1V298</accession>
<dbReference type="Pfam" id="PF14219">
    <property type="entry name" value="DUF4328"/>
    <property type="match status" value="1"/>
</dbReference>
<dbReference type="Proteomes" id="UP000647339">
    <property type="component" value="Unassembled WGS sequence"/>
</dbReference>
<feature type="transmembrane region" description="Helical" evidence="1">
    <location>
        <begin position="153"/>
        <end position="171"/>
    </location>
</feature>
<protein>
    <recommendedName>
        <fullName evidence="2">DUF4328 domain-containing protein</fullName>
    </recommendedName>
</protein>
<feature type="transmembrane region" description="Helical" evidence="1">
    <location>
        <begin position="70"/>
        <end position="91"/>
    </location>
</feature>
<reference evidence="4" key="1">
    <citation type="journal article" date="2019" name="Int. J. Syst. Evol. Microbiol.">
        <title>The Global Catalogue of Microorganisms (GCM) 10K type strain sequencing project: providing services to taxonomists for standard genome sequencing and annotation.</title>
        <authorList>
            <consortium name="The Broad Institute Genomics Platform"/>
            <consortium name="The Broad Institute Genome Sequencing Center for Infectious Disease"/>
            <person name="Wu L."/>
            <person name="Ma J."/>
        </authorList>
    </citation>
    <scope>NUCLEOTIDE SEQUENCE [LARGE SCALE GENOMIC DNA]</scope>
    <source>
        <strain evidence="4">CGMCC 1.15407</strain>
    </source>
</reference>
<dbReference type="InterPro" id="IPR025565">
    <property type="entry name" value="DUF4328"/>
</dbReference>
<feature type="domain" description="DUF4328" evidence="2">
    <location>
        <begin position="55"/>
        <end position="216"/>
    </location>
</feature>
<feature type="transmembrane region" description="Helical" evidence="1">
    <location>
        <begin position="191"/>
        <end position="213"/>
    </location>
</feature>
<evidence type="ECO:0000313" key="4">
    <source>
        <dbReference type="Proteomes" id="UP000647339"/>
    </source>
</evidence>
<proteinExistence type="predicted"/>
<sequence>MGSFNETTTHLEALRPNQKRAKLAQLFVYLVIALHAVSIISGYMQYDLLSKAAETGISDQEAEVNDLREMVIAVLIVATYIVSAIVFLNWFRRAYFNLHKLMPGRLDFSEGWAVGAWFVPIINLYRPYRIMMELFDETFSYLRKKKVVSYSRHQEGLVISWWIVWILGSFIDRLSWKIYADANTIDELLDMTILDMVTSGIIIVCGVLAARIIKNYNLLEVQLAEQKDSENVPNATEEALLD</sequence>
<organism evidence="3 4">
    <name type="scientific">Echinicola rosea</name>
    <dbReference type="NCBI Taxonomy" id="1807691"/>
    <lineage>
        <taxon>Bacteria</taxon>
        <taxon>Pseudomonadati</taxon>
        <taxon>Bacteroidota</taxon>
        <taxon>Cytophagia</taxon>
        <taxon>Cytophagales</taxon>
        <taxon>Cyclobacteriaceae</taxon>
        <taxon>Echinicola</taxon>
    </lineage>
</organism>
<evidence type="ECO:0000256" key="1">
    <source>
        <dbReference type="SAM" id="Phobius"/>
    </source>
</evidence>
<keyword evidence="1" id="KW-1133">Transmembrane helix</keyword>